<dbReference type="AlphaFoldDB" id="A0A0V0QB43"/>
<dbReference type="InParanoid" id="A0A0V0QB43"/>
<sequence>MMIQLHNIQFQIILFDLVQLENDYNNQNFGADPNSSIQQLNPLNIKTPQIFLNQQQQNNLALKTPQINGAQYKKLKKNKKNFETYKGTSQEKALPQQTKKNKNNNFFFLKVGAFSLQNNYQIIAIEDDEKVLRDLGLEKKFNNQTFITQTLSTHLMQQMDLLIDSQTQQQTVYLSPANYSYYQGEMIHHYGNL</sequence>
<dbReference type="Proteomes" id="UP000054937">
    <property type="component" value="Unassembled WGS sequence"/>
</dbReference>
<evidence type="ECO:0000313" key="2">
    <source>
        <dbReference type="Proteomes" id="UP000054937"/>
    </source>
</evidence>
<dbReference type="EMBL" id="LDAU01000214">
    <property type="protein sequence ID" value="KRW99410.1"/>
    <property type="molecule type" value="Genomic_DNA"/>
</dbReference>
<reference evidence="1 2" key="1">
    <citation type="journal article" date="2015" name="Sci. Rep.">
        <title>Genome of the facultative scuticociliatosis pathogen Pseudocohnilembus persalinus provides insight into its virulence through horizontal gene transfer.</title>
        <authorList>
            <person name="Xiong J."/>
            <person name="Wang G."/>
            <person name="Cheng J."/>
            <person name="Tian M."/>
            <person name="Pan X."/>
            <person name="Warren A."/>
            <person name="Jiang C."/>
            <person name="Yuan D."/>
            <person name="Miao W."/>
        </authorList>
    </citation>
    <scope>NUCLEOTIDE SEQUENCE [LARGE SCALE GENOMIC DNA]</scope>
    <source>
        <strain evidence="1">36N120E</strain>
    </source>
</reference>
<keyword evidence="2" id="KW-1185">Reference proteome</keyword>
<organism evidence="1 2">
    <name type="scientific">Pseudocohnilembus persalinus</name>
    <name type="common">Ciliate</name>
    <dbReference type="NCBI Taxonomy" id="266149"/>
    <lineage>
        <taxon>Eukaryota</taxon>
        <taxon>Sar</taxon>
        <taxon>Alveolata</taxon>
        <taxon>Ciliophora</taxon>
        <taxon>Intramacronucleata</taxon>
        <taxon>Oligohymenophorea</taxon>
        <taxon>Scuticociliatia</taxon>
        <taxon>Philasterida</taxon>
        <taxon>Pseudocohnilembidae</taxon>
        <taxon>Pseudocohnilembus</taxon>
    </lineage>
</organism>
<comment type="caution">
    <text evidence="1">The sequence shown here is derived from an EMBL/GenBank/DDBJ whole genome shotgun (WGS) entry which is preliminary data.</text>
</comment>
<proteinExistence type="predicted"/>
<name>A0A0V0QB43_PSEPJ</name>
<accession>A0A0V0QB43</accession>
<gene>
    <name evidence="1" type="ORF">PPERSA_02522</name>
</gene>
<evidence type="ECO:0000313" key="1">
    <source>
        <dbReference type="EMBL" id="KRW99410.1"/>
    </source>
</evidence>
<protein>
    <submittedName>
        <fullName evidence="1">Uncharacterized protein</fullName>
    </submittedName>
</protein>